<keyword evidence="3" id="KW-1185">Reference proteome</keyword>
<protein>
    <recommendedName>
        <fullName evidence="1">Helix-turn-helix domain-containing protein</fullName>
    </recommendedName>
</protein>
<feature type="domain" description="Helix-turn-helix" evidence="1">
    <location>
        <begin position="41"/>
        <end position="90"/>
    </location>
</feature>
<organism evidence="2 3">
    <name type="scientific">Macellibacteroides fermentans</name>
    <dbReference type="NCBI Taxonomy" id="879969"/>
    <lineage>
        <taxon>Bacteria</taxon>
        <taxon>Pseudomonadati</taxon>
        <taxon>Bacteroidota</taxon>
        <taxon>Bacteroidia</taxon>
        <taxon>Bacteroidales</taxon>
        <taxon>Porphyromonadaceae</taxon>
        <taxon>Macellibacteroides</taxon>
    </lineage>
</organism>
<reference evidence="2 3" key="1">
    <citation type="submission" date="2020-07" db="EMBL/GenBank/DDBJ databases">
        <title>Genomic Encyclopedia of Type Strains, Phase IV (KMG-IV): sequencing the most valuable type-strain genomes for metagenomic binning, comparative biology and taxonomic classification.</title>
        <authorList>
            <person name="Goeker M."/>
        </authorList>
    </citation>
    <scope>NUCLEOTIDE SEQUENCE [LARGE SCALE GENOMIC DNA]</scope>
    <source>
        <strain evidence="2 3">DSM 23697</strain>
    </source>
</reference>
<dbReference type="InterPro" id="IPR009061">
    <property type="entry name" value="DNA-bd_dom_put_sf"/>
</dbReference>
<gene>
    <name evidence="2" type="ORF">F5613_003143</name>
</gene>
<dbReference type="PANTHER" id="PTHR34585">
    <property type="match status" value="1"/>
</dbReference>
<dbReference type="Pfam" id="PF12728">
    <property type="entry name" value="HTH_17"/>
    <property type="match status" value="1"/>
</dbReference>
<dbReference type="InterPro" id="IPR041657">
    <property type="entry name" value="HTH_17"/>
</dbReference>
<dbReference type="RefSeq" id="WP_179400377.1">
    <property type="nucleotide sequence ID" value="NZ_JACCCY010000006.1"/>
</dbReference>
<comment type="caution">
    <text evidence="2">The sequence shown here is derived from an EMBL/GenBank/DDBJ whole genome shotgun (WGS) entry which is preliminary data.</text>
</comment>
<dbReference type="EMBL" id="JACCCY010000006">
    <property type="protein sequence ID" value="NYI50975.1"/>
    <property type="molecule type" value="Genomic_DNA"/>
</dbReference>
<accession>A0A8E2D6K1</accession>
<dbReference type="AlphaFoldDB" id="A0A8E2D6K1"/>
<dbReference type="PANTHER" id="PTHR34585:SF22">
    <property type="entry name" value="HELIX-TURN-HELIX DOMAIN-CONTAINING PROTEIN"/>
    <property type="match status" value="1"/>
</dbReference>
<evidence type="ECO:0000313" key="3">
    <source>
        <dbReference type="Proteomes" id="UP000574332"/>
    </source>
</evidence>
<evidence type="ECO:0000259" key="1">
    <source>
        <dbReference type="Pfam" id="PF12728"/>
    </source>
</evidence>
<name>A0A8E2D6K1_9PORP</name>
<sequence>MYISREDFEAWMERVMYRFDKQDKTLDKMSKRRNMLDGELLLDNQDLCQLLHISKRTLQRYRSTGELPFQTVYQKTYYKESDVHTFIRENFNKKRNGRKPTENP</sequence>
<proteinExistence type="predicted"/>
<dbReference type="SUPFAM" id="SSF46955">
    <property type="entry name" value="Putative DNA-binding domain"/>
    <property type="match status" value="1"/>
</dbReference>
<evidence type="ECO:0000313" key="2">
    <source>
        <dbReference type="EMBL" id="NYI50975.1"/>
    </source>
</evidence>
<dbReference type="Proteomes" id="UP000574332">
    <property type="component" value="Unassembled WGS sequence"/>
</dbReference>